<proteinExistence type="predicted"/>
<dbReference type="EMBL" id="JXAL01000001">
    <property type="protein sequence ID" value="KIL37553.1"/>
    <property type="molecule type" value="Genomic_DNA"/>
</dbReference>
<protein>
    <submittedName>
        <fullName evidence="1">Transcriptional regulator</fullName>
    </submittedName>
</protein>
<sequence>MSDLIIQKVQKRMLISLAEVSKEFDLHEGDFISIEERDGGIFLKPVSWHDKSQEYFWTDKWQEKMRKSKEALETGKFQLIQNQADLLKELGGKDADNDSDDPVQG</sequence>
<evidence type="ECO:0000313" key="2">
    <source>
        <dbReference type="Proteomes" id="UP000054526"/>
    </source>
</evidence>
<evidence type="ECO:0000313" key="1">
    <source>
        <dbReference type="EMBL" id="KIL37553.1"/>
    </source>
</evidence>
<dbReference type="RefSeq" id="WP_041059128.1">
    <property type="nucleotide sequence ID" value="NZ_JXAL01000001.1"/>
</dbReference>
<accession>A0ABR5A9N2</accession>
<dbReference type="Proteomes" id="UP000054526">
    <property type="component" value="Unassembled WGS sequence"/>
</dbReference>
<name>A0ABR5A9N2_9BACL</name>
<reference evidence="1 2" key="1">
    <citation type="submission" date="2014-12" db="EMBL/GenBank/DDBJ databases">
        <title>Draft genome sequence of Cohnella kolymensis strain B-2846.</title>
        <authorList>
            <person name="Karlyshev A.V."/>
            <person name="Kudryashova E.B."/>
        </authorList>
    </citation>
    <scope>NUCLEOTIDE SEQUENCE [LARGE SCALE GENOMIC DNA]</scope>
    <source>
        <strain evidence="1 2">VKM B-2846</strain>
    </source>
</reference>
<organism evidence="1 2">
    <name type="scientific">Cohnella kolymensis</name>
    <dbReference type="NCBI Taxonomy" id="1590652"/>
    <lineage>
        <taxon>Bacteria</taxon>
        <taxon>Bacillati</taxon>
        <taxon>Bacillota</taxon>
        <taxon>Bacilli</taxon>
        <taxon>Bacillales</taxon>
        <taxon>Paenibacillaceae</taxon>
        <taxon>Cohnella</taxon>
    </lineage>
</organism>
<keyword evidence="2" id="KW-1185">Reference proteome</keyword>
<gene>
    <name evidence="1" type="ORF">SD71_02750</name>
</gene>
<comment type="caution">
    <text evidence="1">The sequence shown here is derived from an EMBL/GenBank/DDBJ whole genome shotgun (WGS) entry which is preliminary data.</text>
</comment>